<reference evidence="2" key="1">
    <citation type="journal article" date="2019" name="Int. J. Syst. Evol. Microbiol.">
        <title>The Global Catalogue of Microorganisms (GCM) 10K type strain sequencing project: providing services to taxonomists for standard genome sequencing and annotation.</title>
        <authorList>
            <consortium name="The Broad Institute Genomics Platform"/>
            <consortium name="The Broad Institute Genome Sequencing Center for Infectious Disease"/>
            <person name="Wu L."/>
            <person name="Ma J."/>
        </authorList>
    </citation>
    <scope>NUCLEOTIDE SEQUENCE [LARGE SCALE GENOMIC DNA]</scope>
    <source>
        <strain evidence="2">KCTC 42498</strain>
    </source>
</reference>
<dbReference type="Proteomes" id="UP001597544">
    <property type="component" value="Unassembled WGS sequence"/>
</dbReference>
<sequence>MKLSTAIRLKCTKVLVLVSITGSFATVVTGAFGWGEIYPFATWKLYTQPLGSKHTFTEYRIYSFSEEQQNWERQPVPTTSLNFTPDEYVYTLNKLVAASMADSPDTALFKNRLKVFVHYVAPPADRYKIVRETYSPLELIENPQQYDTLTVIRF</sequence>
<organism evidence="1 2">
    <name type="scientific">Pontibacter locisalis</name>
    <dbReference type="NCBI Taxonomy" id="1719035"/>
    <lineage>
        <taxon>Bacteria</taxon>
        <taxon>Pseudomonadati</taxon>
        <taxon>Bacteroidota</taxon>
        <taxon>Cytophagia</taxon>
        <taxon>Cytophagales</taxon>
        <taxon>Hymenobacteraceae</taxon>
        <taxon>Pontibacter</taxon>
    </lineage>
</organism>
<dbReference type="RefSeq" id="WP_377509156.1">
    <property type="nucleotide sequence ID" value="NZ_JBHULU010000021.1"/>
</dbReference>
<evidence type="ECO:0000313" key="2">
    <source>
        <dbReference type="Proteomes" id="UP001597544"/>
    </source>
</evidence>
<comment type="caution">
    <text evidence="1">The sequence shown here is derived from an EMBL/GenBank/DDBJ whole genome shotgun (WGS) entry which is preliminary data.</text>
</comment>
<accession>A0ABW5ISW6</accession>
<dbReference type="EMBL" id="JBHULU010000021">
    <property type="protein sequence ID" value="MFD2515105.1"/>
    <property type="molecule type" value="Genomic_DNA"/>
</dbReference>
<name>A0ABW5ISW6_9BACT</name>
<protein>
    <submittedName>
        <fullName evidence="1">Uncharacterized protein</fullName>
    </submittedName>
</protein>
<proteinExistence type="predicted"/>
<gene>
    <name evidence="1" type="ORF">ACFSRY_14630</name>
</gene>
<keyword evidence="2" id="KW-1185">Reference proteome</keyword>
<evidence type="ECO:0000313" key="1">
    <source>
        <dbReference type="EMBL" id="MFD2515105.1"/>
    </source>
</evidence>